<organism evidence="2">
    <name type="scientific">Catovirus CTV1</name>
    <dbReference type="NCBI Taxonomy" id="1977631"/>
    <lineage>
        <taxon>Viruses</taxon>
        <taxon>Varidnaviria</taxon>
        <taxon>Bamfordvirae</taxon>
        <taxon>Nucleocytoviricota</taxon>
        <taxon>Megaviricetes</taxon>
        <taxon>Imitervirales</taxon>
        <taxon>Mimiviridae</taxon>
        <taxon>Klosneuvirinae</taxon>
        <taxon>Catovirus</taxon>
    </lineage>
</organism>
<keyword evidence="1" id="KW-1133">Transmembrane helix</keyword>
<accession>A0A1V0SC17</accession>
<name>A0A1V0SC17_9VIRU</name>
<protein>
    <submittedName>
        <fullName evidence="2">Uncharacterized protein</fullName>
    </submittedName>
</protein>
<reference evidence="2" key="1">
    <citation type="journal article" date="2017" name="Science">
        <title>Giant viruses with an expanded complement of translation system components.</title>
        <authorList>
            <person name="Schulz F."/>
            <person name="Yutin N."/>
            <person name="Ivanova N.N."/>
            <person name="Ortega D.R."/>
            <person name="Lee T.K."/>
            <person name="Vierheilig J."/>
            <person name="Daims H."/>
            <person name="Horn M."/>
            <person name="Wagner M."/>
            <person name="Jensen G.J."/>
            <person name="Kyrpides N.C."/>
            <person name="Koonin E.V."/>
            <person name="Woyke T."/>
        </authorList>
    </citation>
    <scope>NUCLEOTIDE SEQUENCE</scope>
    <source>
        <strain evidence="2">CTV1</strain>
    </source>
</reference>
<dbReference type="EMBL" id="KY684084">
    <property type="protein sequence ID" value="ARF09270.1"/>
    <property type="molecule type" value="Genomic_DNA"/>
</dbReference>
<keyword evidence="1" id="KW-0472">Membrane</keyword>
<sequence>MDSNILLSILLGFFVALFLFLCTHRFYEYKGPNSAHIKNKIYKLGNECYKLIPTVHICPIK</sequence>
<keyword evidence="1" id="KW-0812">Transmembrane</keyword>
<gene>
    <name evidence="2" type="ORF">Catovirus_2_219</name>
</gene>
<feature type="transmembrane region" description="Helical" evidence="1">
    <location>
        <begin position="6"/>
        <end position="27"/>
    </location>
</feature>
<evidence type="ECO:0000256" key="1">
    <source>
        <dbReference type="SAM" id="Phobius"/>
    </source>
</evidence>
<evidence type="ECO:0000313" key="2">
    <source>
        <dbReference type="EMBL" id="ARF09270.1"/>
    </source>
</evidence>
<proteinExistence type="predicted"/>